<reference evidence="1" key="1">
    <citation type="submission" date="2013-08" db="EMBL/GenBank/DDBJ databases">
        <authorList>
            <person name="Mendez C."/>
            <person name="Richter M."/>
            <person name="Ferrer M."/>
            <person name="Sanchez J."/>
        </authorList>
    </citation>
    <scope>NUCLEOTIDE SEQUENCE</scope>
</reference>
<dbReference type="Gene3D" id="2.60.40.1120">
    <property type="entry name" value="Carboxypeptidase-like, regulatory domain"/>
    <property type="match status" value="1"/>
</dbReference>
<sequence length="129" mass="13969">MFQIQGYNGIGLGNGKTTINPQGKSTVVIQGFIKNGSSNSPLENTQLYAFLSLADTSTVTSGNGFYKITVLYTGTYTLAFKSYSYKTDYVSLSVFGNSVWNNMSFTPAHKFAIEGETLGFNSLVSEPDV</sequence>
<dbReference type="AlphaFoldDB" id="T1AJN8"/>
<organism evidence="1">
    <name type="scientific">mine drainage metagenome</name>
    <dbReference type="NCBI Taxonomy" id="410659"/>
    <lineage>
        <taxon>unclassified sequences</taxon>
        <taxon>metagenomes</taxon>
        <taxon>ecological metagenomes</taxon>
    </lineage>
</organism>
<accession>T1AJN8</accession>
<name>T1AJN8_9ZZZZ</name>
<proteinExistence type="predicted"/>
<reference evidence="1" key="2">
    <citation type="journal article" date="2014" name="ISME J.">
        <title>Microbial stratification in low pH oxic and suboxic macroscopic growths along an acid mine drainage.</title>
        <authorList>
            <person name="Mendez-Garcia C."/>
            <person name="Mesa V."/>
            <person name="Sprenger R.R."/>
            <person name="Richter M."/>
            <person name="Diez M.S."/>
            <person name="Solano J."/>
            <person name="Bargiela R."/>
            <person name="Golyshina O.V."/>
            <person name="Manteca A."/>
            <person name="Ramos J.L."/>
            <person name="Gallego J.R."/>
            <person name="Llorente I."/>
            <person name="Martins Dos Santos V.A."/>
            <person name="Jensen O.N."/>
            <person name="Pelaez A.I."/>
            <person name="Sanchez J."/>
            <person name="Ferrer M."/>
        </authorList>
    </citation>
    <scope>NUCLEOTIDE SEQUENCE</scope>
</reference>
<gene>
    <name evidence="1" type="ORF">B2A_03519</name>
</gene>
<protein>
    <submittedName>
        <fullName evidence="1">Uncharacterized protein</fullName>
    </submittedName>
</protein>
<feature type="non-terminal residue" evidence="1">
    <location>
        <position position="129"/>
    </location>
</feature>
<dbReference type="SUPFAM" id="SSF49464">
    <property type="entry name" value="Carboxypeptidase regulatory domain-like"/>
    <property type="match status" value="1"/>
</dbReference>
<evidence type="ECO:0000313" key="1">
    <source>
        <dbReference type="EMBL" id="EQD60756.1"/>
    </source>
</evidence>
<dbReference type="InterPro" id="IPR008969">
    <property type="entry name" value="CarboxyPept-like_regulatory"/>
</dbReference>
<comment type="caution">
    <text evidence="1">The sequence shown here is derived from an EMBL/GenBank/DDBJ whole genome shotgun (WGS) entry which is preliminary data.</text>
</comment>
<dbReference type="EMBL" id="AUZZ01002361">
    <property type="protein sequence ID" value="EQD60756.1"/>
    <property type="molecule type" value="Genomic_DNA"/>
</dbReference>